<name>A0A8D8HVU6_CULPI</name>
<accession>A0A8D8HVU6</accession>
<evidence type="ECO:0000313" key="1">
    <source>
        <dbReference type="EMBL" id="CAG6542615.1"/>
    </source>
</evidence>
<dbReference type="AlphaFoldDB" id="A0A8D8HVU6"/>
<protein>
    <submittedName>
        <fullName evidence="1">(northern house mosquito) hypothetical protein</fullName>
    </submittedName>
</protein>
<sequence length="123" mass="14651">MTPFQFINTMHCCYSLNINQKCIRKLKNFIKLLTPLLRNRDAVRSAYVFSHSYLALYLFTYASTQRTYTNLCFSMEAFHSLTNTDSMFCDYSVNLRKRVLFYERTYTITSDTSEKESFSTFRN</sequence>
<proteinExistence type="predicted"/>
<dbReference type="EMBL" id="HBUE01226655">
    <property type="protein sequence ID" value="CAG6542617.1"/>
    <property type="molecule type" value="Transcribed_RNA"/>
</dbReference>
<reference evidence="1" key="1">
    <citation type="submission" date="2021-05" db="EMBL/GenBank/DDBJ databases">
        <authorList>
            <person name="Alioto T."/>
            <person name="Alioto T."/>
            <person name="Gomez Garrido J."/>
        </authorList>
    </citation>
    <scope>NUCLEOTIDE SEQUENCE</scope>
</reference>
<dbReference type="EMBL" id="HBUE01333405">
    <property type="protein sequence ID" value="CAG6594724.1"/>
    <property type="molecule type" value="Transcribed_RNA"/>
</dbReference>
<dbReference type="EMBL" id="HBUE01226654">
    <property type="protein sequence ID" value="CAG6542615.1"/>
    <property type="molecule type" value="Transcribed_RNA"/>
</dbReference>
<dbReference type="EMBL" id="HBUE01333406">
    <property type="protein sequence ID" value="CAG6594726.1"/>
    <property type="molecule type" value="Transcribed_RNA"/>
</dbReference>
<organism evidence="1">
    <name type="scientific">Culex pipiens</name>
    <name type="common">House mosquito</name>
    <dbReference type="NCBI Taxonomy" id="7175"/>
    <lineage>
        <taxon>Eukaryota</taxon>
        <taxon>Metazoa</taxon>
        <taxon>Ecdysozoa</taxon>
        <taxon>Arthropoda</taxon>
        <taxon>Hexapoda</taxon>
        <taxon>Insecta</taxon>
        <taxon>Pterygota</taxon>
        <taxon>Neoptera</taxon>
        <taxon>Endopterygota</taxon>
        <taxon>Diptera</taxon>
        <taxon>Nematocera</taxon>
        <taxon>Culicoidea</taxon>
        <taxon>Culicidae</taxon>
        <taxon>Culicinae</taxon>
        <taxon>Culicini</taxon>
        <taxon>Culex</taxon>
        <taxon>Culex</taxon>
    </lineage>
</organism>